<gene>
    <name evidence="1" type="ORF">METZ01_LOCUS156262</name>
</gene>
<dbReference type="AlphaFoldDB" id="A0A382APK0"/>
<sequence>MRCLSYLAVLLLLSGPLAGCTSPPGDTETASGCTYSDA</sequence>
<dbReference type="EMBL" id="UINC01026264">
    <property type="protein sequence ID" value="SVB03408.1"/>
    <property type="molecule type" value="Genomic_DNA"/>
</dbReference>
<evidence type="ECO:0000313" key="1">
    <source>
        <dbReference type="EMBL" id="SVB03408.1"/>
    </source>
</evidence>
<protein>
    <submittedName>
        <fullName evidence="1">Uncharacterized protein</fullName>
    </submittedName>
</protein>
<accession>A0A382APK0</accession>
<name>A0A382APK0_9ZZZZ</name>
<organism evidence="1">
    <name type="scientific">marine metagenome</name>
    <dbReference type="NCBI Taxonomy" id="408172"/>
    <lineage>
        <taxon>unclassified sequences</taxon>
        <taxon>metagenomes</taxon>
        <taxon>ecological metagenomes</taxon>
    </lineage>
</organism>
<reference evidence="1" key="1">
    <citation type="submission" date="2018-05" db="EMBL/GenBank/DDBJ databases">
        <authorList>
            <person name="Lanie J.A."/>
            <person name="Ng W.-L."/>
            <person name="Kazmierczak K.M."/>
            <person name="Andrzejewski T.M."/>
            <person name="Davidsen T.M."/>
            <person name="Wayne K.J."/>
            <person name="Tettelin H."/>
            <person name="Glass J.I."/>
            <person name="Rusch D."/>
            <person name="Podicherti R."/>
            <person name="Tsui H.-C.T."/>
            <person name="Winkler M.E."/>
        </authorList>
    </citation>
    <scope>NUCLEOTIDE SEQUENCE</scope>
</reference>
<proteinExistence type="predicted"/>
<feature type="non-terminal residue" evidence="1">
    <location>
        <position position="38"/>
    </location>
</feature>